<feature type="compositionally biased region" description="Low complexity" evidence="1">
    <location>
        <begin position="255"/>
        <end position="305"/>
    </location>
</feature>
<dbReference type="InParanoid" id="Q23Q30"/>
<dbReference type="HOGENOM" id="CLU_686046_0_0_1"/>
<feature type="region of interest" description="Disordered" evidence="1">
    <location>
        <begin position="255"/>
        <end position="341"/>
    </location>
</feature>
<dbReference type="eggNOG" id="ENOG502SC54">
    <property type="taxonomic scope" value="Eukaryota"/>
</dbReference>
<dbReference type="KEGG" id="tet:TTHERM_00460540"/>
<name>Q23Q30_TETTS</name>
<feature type="compositionally biased region" description="Pro residues" evidence="1">
    <location>
        <begin position="306"/>
        <end position="326"/>
    </location>
</feature>
<dbReference type="InterPro" id="IPR042277">
    <property type="entry name" value="IST1-like"/>
</dbReference>
<feature type="compositionally biased region" description="Basic and acidic residues" evidence="1">
    <location>
        <begin position="391"/>
        <end position="402"/>
    </location>
</feature>
<keyword evidence="3" id="KW-1185">Reference proteome</keyword>
<dbReference type="Proteomes" id="UP000009168">
    <property type="component" value="Unassembled WGS sequence"/>
</dbReference>
<accession>Q23Q30</accession>
<dbReference type="OrthoDB" id="311339at2759"/>
<organism evidence="2 3">
    <name type="scientific">Tetrahymena thermophila (strain SB210)</name>
    <dbReference type="NCBI Taxonomy" id="312017"/>
    <lineage>
        <taxon>Eukaryota</taxon>
        <taxon>Sar</taxon>
        <taxon>Alveolata</taxon>
        <taxon>Ciliophora</taxon>
        <taxon>Intramacronucleata</taxon>
        <taxon>Oligohymenophorea</taxon>
        <taxon>Hymenostomatida</taxon>
        <taxon>Tetrahymenina</taxon>
        <taxon>Tetrahymenidae</taxon>
        <taxon>Tetrahymena</taxon>
    </lineage>
</organism>
<protein>
    <submittedName>
        <fullName evidence="2">Regulator of Vps4 activity in the MVB pathway protein</fullName>
    </submittedName>
</protein>
<evidence type="ECO:0000313" key="3">
    <source>
        <dbReference type="Proteomes" id="UP000009168"/>
    </source>
</evidence>
<feature type="compositionally biased region" description="Low complexity" evidence="1">
    <location>
        <begin position="354"/>
        <end position="382"/>
    </location>
</feature>
<gene>
    <name evidence="2" type="ORF">TTHERM_00460540</name>
</gene>
<evidence type="ECO:0000256" key="1">
    <source>
        <dbReference type="SAM" id="MobiDB-lite"/>
    </source>
</evidence>
<dbReference type="RefSeq" id="XP_001018750.1">
    <property type="nucleotide sequence ID" value="XM_001018750.2"/>
</dbReference>
<feature type="region of interest" description="Disordered" evidence="1">
    <location>
        <begin position="354"/>
        <end position="402"/>
    </location>
</feature>
<evidence type="ECO:0000313" key="2">
    <source>
        <dbReference type="EMBL" id="EAR98505.1"/>
    </source>
</evidence>
<feature type="compositionally biased region" description="Polar residues" evidence="1">
    <location>
        <begin position="330"/>
        <end position="341"/>
    </location>
</feature>
<dbReference type="Gene3D" id="1.20.1260.60">
    <property type="entry name" value="Vacuolar protein sorting-associated protein Ist1"/>
    <property type="match status" value="1"/>
</dbReference>
<dbReference type="EMBL" id="GG662650">
    <property type="protein sequence ID" value="EAR98505.1"/>
    <property type="molecule type" value="Genomic_DNA"/>
</dbReference>
<sequence length="402" mass="45825">MGNQPPPKQYNPRMEKQKLEIACMKVKGHLELQRDRRMGQANAKEQQLIVMINSPTRSMVEEKHKAASIVSDISFIDACNIVIRCCDILKDRSMHICESKGNPAAVKELLPFIETIIWSTRHLNLSCLQEFTNMMVMFFGSSQVPNSICDETKVDPQLKKCFENVMPSDADINSYFIKLSQKTGITLSQINTVGHEFSDQPPVQNQMGGNGGQNFPIFVPNIQQSMNAQYPNQYGQQQQVGNLNINIRVQEVPGQQYPPQQGQFPPQQGQYPPQQGQYQYPPQQSGFPQQQQYPPQNQFPAQQFPPQQPPQPQYPQFPPQQPPQQPQYPTVNDNAQNQPKYNFPQVQLPQFNIQPQQQQPQQPINNQPPNFQPNIPQQQGGNNQVGGTDSLEERLRRIREGI</sequence>
<dbReference type="GeneID" id="7824719"/>
<dbReference type="AlphaFoldDB" id="Q23Q30"/>
<proteinExistence type="predicted"/>
<reference evidence="3" key="1">
    <citation type="journal article" date="2006" name="PLoS Biol.">
        <title>Macronuclear genome sequence of the ciliate Tetrahymena thermophila, a model eukaryote.</title>
        <authorList>
            <person name="Eisen J.A."/>
            <person name="Coyne R.S."/>
            <person name="Wu M."/>
            <person name="Wu D."/>
            <person name="Thiagarajan M."/>
            <person name="Wortman J.R."/>
            <person name="Badger J.H."/>
            <person name="Ren Q."/>
            <person name="Amedeo P."/>
            <person name="Jones K.M."/>
            <person name="Tallon L.J."/>
            <person name="Delcher A.L."/>
            <person name="Salzberg S.L."/>
            <person name="Silva J.C."/>
            <person name="Haas B.J."/>
            <person name="Majoros W.H."/>
            <person name="Farzad M."/>
            <person name="Carlton J.M."/>
            <person name="Smith R.K. Jr."/>
            <person name="Garg J."/>
            <person name="Pearlman R.E."/>
            <person name="Karrer K.M."/>
            <person name="Sun L."/>
            <person name="Manning G."/>
            <person name="Elde N.C."/>
            <person name="Turkewitz A.P."/>
            <person name="Asai D.J."/>
            <person name="Wilkes D.E."/>
            <person name="Wang Y."/>
            <person name="Cai H."/>
            <person name="Collins K."/>
            <person name="Stewart B.A."/>
            <person name="Lee S.R."/>
            <person name="Wilamowska K."/>
            <person name="Weinberg Z."/>
            <person name="Ruzzo W.L."/>
            <person name="Wloga D."/>
            <person name="Gaertig J."/>
            <person name="Frankel J."/>
            <person name="Tsao C.-C."/>
            <person name="Gorovsky M.A."/>
            <person name="Keeling P.J."/>
            <person name="Waller R.F."/>
            <person name="Patron N.J."/>
            <person name="Cherry J.M."/>
            <person name="Stover N.A."/>
            <person name="Krieger C.J."/>
            <person name="del Toro C."/>
            <person name="Ryder H.F."/>
            <person name="Williamson S.C."/>
            <person name="Barbeau R.A."/>
            <person name="Hamilton E.P."/>
            <person name="Orias E."/>
        </authorList>
    </citation>
    <scope>NUCLEOTIDE SEQUENCE [LARGE SCALE GENOMIC DNA]</scope>
    <source>
        <strain evidence="3">SB210</strain>
    </source>
</reference>